<gene>
    <name evidence="2" type="ORF">AAE3_LOCUS3547</name>
</gene>
<accession>A0A8S0W3N9</accession>
<protein>
    <submittedName>
        <fullName evidence="2">Uncharacterized protein</fullName>
    </submittedName>
</protein>
<evidence type="ECO:0000256" key="1">
    <source>
        <dbReference type="SAM" id="Phobius"/>
    </source>
</evidence>
<keyword evidence="1" id="KW-0472">Membrane</keyword>
<feature type="transmembrane region" description="Helical" evidence="1">
    <location>
        <begin position="48"/>
        <end position="71"/>
    </location>
</feature>
<reference evidence="2 3" key="1">
    <citation type="submission" date="2020-01" db="EMBL/GenBank/DDBJ databases">
        <authorList>
            <person name="Gupta K D."/>
        </authorList>
    </citation>
    <scope>NUCLEOTIDE SEQUENCE [LARGE SCALE GENOMIC DNA]</scope>
</reference>
<dbReference type="Proteomes" id="UP000467700">
    <property type="component" value="Unassembled WGS sequence"/>
</dbReference>
<evidence type="ECO:0000313" key="2">
    <source>
        <dbReference type="EMBL" id="CAA7261164.1"/>
    </source>
</evidence>
<feature type="transmembrane region" description="Helical" evidence="1">
    <location>
        <begin position="92"/>
        <end position="114"/>
    </location>
</feature>
<dbReference type="EMBL" id="CACVBS010000032">
    <property type="protein sequence ID" value="CAA7261164.1"/>
    <property type="molecule type" value="Genomic_DNA"/>
</dbReference>
<sequence>MLYMTPFEVFFYATSVYALPSPDVNVTTILSNTGGPSLPFITPTGQTALLWASIGLAVITSFWQGLIVTIVTITEDQGMWTFRFRIARYEHWWWTVVSVMLSTSFILIIFSFLSGNSNDSLGVLTLSTATAITIVRYAIPAWRNRSYIQLRWLSWTGPSRTGIASTFGKFCLDSNSWRSIQEMPRQARIVPAPSDEWGWAINPPRGIWQDPTALLQNLDEKTISGAVYTDGQLGPCVYDDGYTRGQVSLLWGEKEGFRRRVSRAINSIPNSLLSSVPSTYDGFNGTGLCLAMGILGRNKGLAPFQLVFDVHDRRKEANGISRSDPHYKVTTELEATSAWFPRPNKVMRSFYQKSMEDQYAGLGPEFVSVAVELALILLDCPSEVTKRWLDQNLEQQSMQLNIQMSDRTKGSGTAATPAELQTLYRASYTSMIISLNYFDQIQPDVGSTHRPDLTCFALLWLAEGGLEPKWWKEKWVEIRLNAEASSLKGRWKRAASWLLGLGDAPPQLNLAKWPVLAPNEGQSANASPAK</sequence>
<feature type="transmembrane region" description="Helical" evidence="1">
    <location>
        <begin position="120"/>
        <end position="139"/>
    </location>
</feature>
<organism evidence="2 3">
    <name type="scientific">Cyclocybe aegerita</name>
    <name type="common">Black poplar mushroom</name>
    <name type="synonym">Agrocybe aegerita</name>
    <dbReference type="NCBI Taxonomy" id="1973307"/>
    <lineage>
        <taxon>Eukaryota</taxon>
        <taxon>Fungi</taxon>
        <taxon>Dikarya</taxon>
        <taxon>Basidiomycota</taxon>
        <taxon>Agaricomycotina</taxon>
        <taxon>Agaricomycetes</taxon>
        <taxon>Agaricomycetidae</taxon>
        <taxon>Agaricales</taxon>
        <taxon>Agaricineae</taxon>
        <taxon>Bolbitiaceae</taxon>
        <taxon>Cyclocybe</taxon>
    </lineage>
</organism>
<proteinExistence type="predicted"/>
<keyword evidence="1" id="KW-1133">Transmembrane helix</keyword>
<dbReference type="OrthoDB" id="2434664at2759"/>
<keyword evidence="1" id="KW-0812">Transmembrane</keyword>
<evidence type="ECO:0000313" key="3">
    <source>
        <dbReference type="Proteomes" id="UP000467700"/>
    </source>
</evidence>
<name>A0A8S0W3N9_CYCAE</name>
<comment type="caution">
    <text evidence="2">The sequence shown here is derived from an EMBL/GenBank/DDBJ whole genome shotgun (WGS) entry which is preliminary data.</text>
</comment>
<keyword evidence="3" id="KW-1185">Reference proteome</keyword>
<dbReference type="AlphaFoldDB" id="A0A8S0W3N9"/>